<reference evidence="1 2" key="1">
    <citation type="submission" date="2020-08" db="EMBL/GenBank/DDBJ databases">
        <title>Sequencing the genomes of 1000 actinobacteria strains.</title>
        <authorList>
            <person name="Klenk H.-P."/>
        </authorList>
    </citation>
    <scope>NUCLEOTIDE SEQUENCE [LARGE SCALE GENOMIC DNA]</scope>
    <source>
        <strain evidence="1 2">DSM 20419</strain>
    </source>
</reference>
<keyword evidence="2" id="KW-1185">Reference proteome</keyword>
<dbReference type="SUPFAM" id="SSF53448">
    <property type="entry name" value="Nucleotide-diphospho-sugar transferases"/>
    <property type="match status" value="1"/>
</dbReference>
<accession>A0A7W4UQ68</accession>
<dbReference type="Gene3D" id="3.90.550.10">
    <property type="entry name" value="Spore Coat Polysaccharide Biosynthesis Protein SpsA, Chain A"/>
    <property type="match status" value="1"/>
</dbReference>
<dbReference type="AlphaFoldDB" id="A0A7W4UQ68"/>
<dbReference type="RefSeq" id="WP_183625645.1">
    <property type="nucleotide sequence ID" value="NZ_JACHWJ010000004.1"/>
</dbReference>
<dbReference type="Proteomes" id="UP000545286">
    <property type="component" value="Unassembled WGS sequence"/>
</dbReference>
<evidence type="ECO:0000313" key="1">
    <source>
        <dbReference type="EMBL" id="MBB2958508.1"/>
    </source>
</evidence>
<evidence type="ECO:0000313" key="2">
    <source>
        <dbReference type="Proteomes" id="UP000545286"/>
    </source>
</evidence>
<name>A0A7W4UQ68_9MICO</name>
<sequence>MRERFSVIIPTLQRSPLLEEMLPRYLEHPLVGEVIVINNAQATLSHTHEKLRVLQQDENIFVNPAWNLGATEAVFPLLAIANDDLSFDLQILDKASDWLSTRAWGMIGPHENCFDPRTPIGPRLRPTFLRDSGFGTLMMMRKENYVSIPENLLVWFGDDFLFNSQKLRNATFSGLFIETPMSVSSGDAAFNPLRDSDAANYVQNVPDTLRRSFPSRRFVAERARAVRDRYRRLRRLARRIIKG</sequence>
<protein>
    <recommendedName>
        <fullName evidence="3">Glycosyltransferase 2-like domain-containing protein</fullName>
    </recommendedName>
</protein>
<dbReference type="InterPro" id="IPR029044">
    <property type="entry name" value="Nucleotide-diphossugar_trans"/>
</dbReference>
<comment type="caution">
    <text evidence="1">The sequence shown here is derived from an EMBL/GenBank/DDBJ whole genome shotgun (WGS) entry which is preliminary data.</text>
</comment>
<dbReference type="EMBL" id="JACHWJ010000004">
    <property type="protein sequence ID" value="MBB2958508.1"/>
    <property type="molecule type" value="Genomic_DNA"/>
</dbReference>
<evidence type="ECO:0008006" key="3">
    <source>
        <dbReference type="Google" id="ProtNLM"/>
    </source>
</evidence>
<proteinExistence type="predicted"/>
<organism evidence="1 2">
    <name type="scientific">Pseudoclavibacter helvolus</name>
    <dbReference type="NCBI Taxonomy" id="255205"/>
    <lineage>
        <taxon>Bacteria</taxon>
        <taxon>Bacillati</taxon>
        <taxon>Actinomycetota</taxon>
        <taxon>Actinomycetes</taxon>
        <taxon>Micrococcales</taxon>
        <taxon>Microbacteriaceae</taxon>
        <taxon>Pseudoclavibacter</taxon>
    </lineage>
</organism>
<gene>
    <name evidence="1" type="ORF">FHX72_002654</name>
</gene>